<evidence type="ECO:0000313" key="11">
    <source>
        <dbReference type="Proteomes" id="UP001168972"/>
    </source>
</evidence>
<evidence type="ECO:0000256" key="4">
    <source>
        <dbReference type="ARBA" id="ARBA00022475"/>
    </source>
</evidence>
<dbReference type="PRINTS" id="PR00783">
    <property type="entry name" value="MINTRINSICP"/>
</dbReference>
<feature type="transmembrane region" description="Helical" evidence="9">
    <location>
        <begin position="208"/>
        <end position="228"/>
    </location>
</feature>
<keyword evidence="6 9" id="KW-1133">Transmembrane helix</keyword>
<feature type="transmembrane region" description="Helical" evidence="9">
    <location>
        <begin position="133"/>
        <end position="152"/>
    </location>
</feature>
<proteinExistence type="inferred from homology"/>
<keyword evidence="3 8" id="KW-0813">Transport</keyword>
<dbReference type="PROSITE" id="PS00221">
    <property type="entry name" value="MIP"/>
    <property type="match status" value="1"/>
</dbReference>
<keyword evidence="4" id="KW-1003">Cell membrane</keyword>
<keyword evidence="7 9" id="KW-0472">Membrane</keyword>
<evidence type="ECO:0000256" key="6">
    <source>
        <dbReference type="ARBA" id="ARBA00022989"/>
    </source>
</evidence>
<dbReference type="InterPro" id="IPR034294">
    <property type="entry name" value="Aquaporin_transptr"/>
</dbReference>
<evidence type="ECO:0000256" key="7">
    <source>
        <dbReference type="ARBA" id="ARBA00023136"/>
    </source>
</evidence>
<dbReference type="InterPro" id="IPR022357">
    <property type="entry name" value="MIP_CS"/>
</dbReference>
<dbReference type="GO" id="GO:0015267">
    <property type="term" value="F:channel activity"/>
    <property type="evidence" value="ECO:0007669"/>
    <property type="project" value="InterPro"/>
</dbReference>
<dbReference type="Gene3D" id="1.20.1080.10">
    <property type="entry name" value="Glycerol uptake facilitator protein"/>
    <property type="match status" value="1"/>
</dbReference>
<dbReference type="GO" id="GO:0005886">
    <property type="term" value="C:plasma membrane"/>
    <property type="evidence" value="ECO:0007669"/>
    <property type="project" value="UniProtKB-SubCell"/>
</dbReference>
<gene>
    <name evidence="10" type="ORF">PV327_005253</name>
</gene>
<evidence type="ECO:0000313" key="10">
    <source>
        <dbReference type="EMBL" id="KAK0179507.1"/>
    </source>
</evidence>
<reference evidence="10" key="2">
    <citation type="submission" date="2023-03" db="EMBL/GenBank/DDBJ databases">
        <authorList>
            <person name="Inwood S.N."/>
            <person name="Skelly J.G."/>
            <person name="Guhlin J."/>
            <person name="Harrop T.W.R."/>
            <person name="Goldson S.G."/>
            <person name="Dearden P.K."/>
        </authorList>
    </citation>
    <scope>NUCLEOTIDE SEQUENCE</scope>
    <source>
        <strain evidence="10">Lincoln</strain>
        <tissue evidence="10">Whole body</tissue>
    </source>
</reference>
<dbReference type="InterPro" id="IPR023271">
    <property type="entry name" value="Aquaporin-like"/>
</dbReference>
<name>A0AA39G0Z5_MICHY</name>
<dbReference type="AlphaFoldDB" id="A0AA39G0Z5"/>
<accession>A0AA39G0Z5</accession>
<dbReference type="EMBL" id="JAQQBR010000003">
    <property type="protein sequence ID" value="KAK0179507.1"/>
    <property type="molecule type" value="Genomic_DNA"/>
</dbReference>
<evidence type="ECO:0000256" key="3">
    <source>
        <dbReference type="ARBA" id="ARBA00022448"/>
    </source>
</evidence>
<evidence type="ECO:0000256" key="8">
    <source>
        <dbReference type="RuleBase" id="RU000477"/>
    </source>
</evidence>
<feature type="transmembrane region" description="Helical" evidence="9">
    <location>
        <begin position="49"/>
        <end position="68"/>
    </location>
</feature>
<evidence type="ECO:0000256" key="2">
    <source>
        <dbReference type="ARBA" id="ARBA00006175"/>
    </source>
</evidence>
<keyword evidence="11" id="KW-1185">Reference proteome</keyword>
<evidence type="ECO:0000256" key="5">
    <source>
        <dbReference type="ARBA" id="ARBA00022692"/>
    </source>
</evidence>
<dbReference type="Proteomes" id="UP001168972">
    <property type="component" value="Unassembled WGS sequence"/>
</dbReference>
<comment type="subcellular location">
    <subcellularLocation>
        <location evidence="1">Cell membrane</location>
        <topology evidence="1">Multi-pass membrane protein</topology>
    </subcellularLocation>
</comment>
<dbReference type="Pfam" id="PF00230">
    <property type="entry name" value="MIP"/>
    <property type="match status" value="1"/>
</dbReference>
<evidence type="ECO:0000256" key="1">
    <source>
        <dbReference type="ARBA" id="ARBA00004651"/>
    </source>
</evidence>
<dbReference type="InterPro" id="IPR000425">
    <property type="entry name" value="MIP"/>
</dbReference>
<dbReference type="CDD" id="cd00333">
    <property type="entry name" value="MIP"/>
    <property type="match status" value="1"/>
</dbReference>
<feature type="transmembrane region" description="Helical" evidence="9">
    <location>
        <begin position="164"/>
        <end position="182"/>
    </location>
</feature>
<keyword evidence="5 8" id="KW-0812">Transmembrane</keyword>
<comment type="similarity">
    <text evidence="2 8">Belongs to the MIP/aquaporin (TC 1.A.8) family.</text>
</comment>
<dbReference type="PANTHER" id="PTHR19139">
    <property type="entry name" value="AQUAPORIN TRANSPORTER"/>
    <property type="match status" value="1"/>
</dbReference>
<evidence type="ECO:0000256" key="9">
    <source>
        <dbReference type="SAM" id="Phobius"/>
    </source>
</evidence>
<dbReference type="PANTHER" id="PTHR19139:SF199">
    <property type="entry name" value="MIP17260P"/>
    <property type="match status" value="1"/>
</dbReference>
<evidence type="ECO:0008006" key="12">
    <source>
        <dbReference type="Google" id="ProtNLM"/>
    </source>
</evidence>
<protein>
    <recommendedName>
        <fullName evidence="12">Aquaporin AQPAn.G</fullName>
    </recommendedName>
</protein>
<comment type="caution">
    <text evidence="10">The sequence shown here is derived from an EMBL/GenBank/DDBJ whole genome shotgun (WGS) entry which is preliminary data.</text>
</comment>
<sequence>MKEFKAAIGTDEITDKKVRLLRACIAEFMGIMFLNFVGCGSVFKSNVVAVSLAFGTIAAGTIQTIGHVSGGHINPAVTVGMLVLGKISIIRAILYILVQCAGAIAGTTLIRVFSSEISDAKFGVVSLASGMNVFQGLGIEFSLGFMLVTVVCGACDTAKLESKGLSPIFIGMAISAGHFVGIPRTGGAMNPARALGSAVAMGEYSDHWVYWAGPILGGIAAALIYTYVIGSAETLGPKVYSSVSPDEQEPHRVNNRSSCKII</sequence>
<reference evidence="10" key="1">
    <citation type="journal article" date="2023" name="bioRxiv">
        <title>Scaffold-level genome assemblies of two parasitoid biocontrol wasps reveal the parthenogenesis mechanism and an associated novel virus.</title>
        <authorList>
            <person name="Inwood S."/>
            <person name="Skelly J."/>
            <person name="Guhlin J."/>
            <person name="Harrop T."/>
            <person name="Goldson S."/>
            <person name="Dearden P."/>
        </authorList>
    </citation>
    <scope>NUCLEOTIDE SEQUENCE</scope>
    <source>
        <strain evidence="10">Lincoln</strain>
        <tissue evidence="10">Whole body</tissue>
    </source>
</reference>
<dbReference type="SUPFAM" id="SSF81338">
    <property type="entry name" value="Aquaporin-like"/>
    <property type="match status" value="1"/>
</dbReference>
<organism evidence="10 11">
    <name type="scientific">Microctonus hyperodae</name>
    <name type="common">Parasitoid wasp</name>
    <dbReference type="NCBI Taxonomy" id="165561"/>
    <lineage>
        <taxon>Eukaryota</taxon>
        <taxon>Metazoa</taxon>
        <taxon>Ecdysozoa</taxon>
        <taxon>Arthropoda</taxon>
        <taxon>Hexapoda</taxon>
        <taxon>Insecta</taxon>
        <taxon>Pterygota</taxon>
        <taxon>Neoptera</taxon>
        <taxon>Endopterygota</taxon>
        <taxon>Hymenoptera</taxon>
        <taxon>Apocrita</taxon>
        <taxon>Ichneumonoidea</taxon>
        <taxon>Braconidae</taxon>
        <taxon>Euphorinae</taxon>
        <taxon>Microctonus</taxon>
    </lineage>
</organism>
<feature type="transmembrane region" description="Helical" evidence="9">
    <location>
        <begin position="89"/>
        <end position="113"/>
    </location>
</feature>
<feature type="transmembrane region" description="Helical" evidence="9">
    <location>
        <begin position="20"/>
        <end position="43"/>
    </location>
</feature>